<proteinExistence type="predicted"/>
<reference evidence="2 3" key="1">
    <citation type="submission" date="2022-07" db="EMBL/GenBank/DDBJ databases">
        <title>Fecal culturing of patients with breast cancer.</title>
        <authorList>
            <person name="Teng N.M.Y."/>
            <person name="Kiu R."/>
            <person name="Evans R."/>
            <person name="Baker D.J."/>
            <person name="Zenner C."/>
            <person name="Robinson S.D."/>
            <person name="Hall L.J."/>
        </authorList>
    </citation>
    <scope>NUCLEOTIDE SEQUENCE [LARGE SCALE GENOMIC DNA]</scope>
    <source>
        <strain evidence="2 3">LH1063</strain>
    </source>
</reference>
<protein>
    <submittedName>
        <fullName evidence="2">Ppx/GppA family phosphatase</fullName>
    </submittedName>
</protein>
<name>A0ABT1MK22_9BACT</name>
<feature type="domain" description="Ppx/GppA phosphatase N-terminal" evidence="1">
    <location>
        <begin position="35"/>
        <end position="292"/>
    </location>
</feature>
<dbReference type="RefSeq" id="WP_255028116.1">
    <property type="nucleotide sequence ID" value="NZ_JANDHW010000013.1"/>
</dbReference>
<accession>A0ABT1MK22</accession>
<dbReference type="EMBL" id="JANDHW010000013">
    <property type="protein sequence ID" value="MCP9612719.1"/>
    <property type="molecule type" value="Genomic_DNA"/>
</dbReference>
<evidence type="ECO:0000313" key="2">
    <source>
        <dbReference type="EMBL" id="MCP9612719.1"/>
    </source>
</evidence>
<dbReference type="Pfam" id="PF02541">
    <property type="entry name" value="Ppx-GppA"/>
    <property type="match status" value="1"/>
</dbReference>
<dbReference type="CDD" id="cd24006">
    <property type="entry name" value="ASKHA_NBD_PPX_GppA"/>
    <property type="match status" value="1"/>
</dbReference>
<sequence>MLCMSKFNFAAIDIGSNAVRLMIKGINEGETIDSLTKVFLVRVPLRLGQDTFTLGRISNDKTGKLLRLVKAFRQLMQVYNVISYRACATSAMRDAANGPEVAKYITEKTGVEIEIVTGLEEARIVYDSHIVDVLDRPGNYIYVDVGGGSTEVSLISDRRLRNSHSYNIGTVRILNNKVDKEELLRLYDDLRLLGQMYPDISIIGSGGNINKIFKLSGTPKGNLLTTAALREVLDRLSPLSVKERMEKFDLKPDRADVIVPAAELFLQIANHMKTGGIWVPTIGIVDGITYALCEQFLSAKL</sequence>
<keyword evidence="3" id="KW-1185">Reference proteome</keyword>
<dbReference type="Proteomes" id="UP001205603">
    <property type="component" value="Unassembled WGS sequence"/>
</dbReference>
<dbReference type="PANTHER" id="PTHR30005:SF0">
    <property type="entry name" value="RETROGRADE REGULATION PROTEIN 2"/>
    <property type="match status" value="1"/>
</dbReference>
<dbReference type="Gene3D" id="3.30.420.150">
    <property type="entry name" value="Exopolyphosphatase. Domain 2"/>
    <property type="match status" value="1"/>
</dbReference>
<evidence type="ECO:0000259" key="1">
    <source>
        <dbReference type="Pfam" id="PF02541"/>
    </source>
</evidence>
<organism evidence="2 3">
    <name type="scientific">Coprobacter tertius</name>
    <dbReference type="NCBI Taxonomy" id="2944915"/>
    <lineage>
        <taxon>Bacteria</taxon>
        <taxon>Pseudomonadati</taxon>
        <taxon>Bacteroidota</taxon>
        <taxon>Bacteroidia</taxon>
        <taxon>Bacteroidales</taxon>
        <taxon>Barnesiellaceae</taxon>
        <taxon>Coprobacter</taxon>
    </lineage>
</organism>
<gene>
    <name evidence="2" type="ORF">NMU02_11515</name>
</gene>
<dbReference type="Gene3D" id="3.30.420.40">
    <property type="match status" value="1"/>
</dbReference>
<dbReference type="PANTHER" id="PTHR30005">
    <property type="entry name" value="EXOPOLYPHOSPHATASE"/>
    <property type="match status" value="1"/>
</dbReference>
<dbReference type="InterPro" id="IPR050273">
    <property type="entry name" value="GppA/Ppx_hydrolase"/>
</dbReference>
<comment type="caution">
    <text evidence="2">The sequence shown here is derived from an EMBL/GenBank/DDBJ whole genome shotgun (WGS) entry which is preliminary data.</text>
</comment>
<evidence type="ECO:0000313" key="3">
    <source>
        <dbReference type="Proteomes" id="UP001205603"/>
    </source>
</evidence>
<dbReference type="InterPro" id="IPR043129">
    <property type="entry name" value="ATPase_NBD"/>
</dbReference>
<dbReference type="InterPro" id="IPR003695">
    <property type="entry name" value="Ppx_GppA_N"/>
</dbReference>
<dbReference type="SUPFAM" id="SSF53067">
    <property type="entry name" value="Actin-like ATPase domain"/>
    <property type="match status" value="2"/>
</dbReference>